<evidence type="ECO:0000256" key="5">
    <source>
        <dbReference type="RuleBase" id="RU361134"/>
    </source>
</evidence>
<feature type="domain" description="Glycosyl hydrolase family 13 catalytic" evidence="6">
    <location>
        <begin position="30"/>
        <end position="420"/>
    </location>
</feature>
<dbReference type="CDD" id="cd11316">
    <property type="entry name" value="AmyAc_bac2_AmyA"/>
    <property type="match status" value="1"/>
</dbReference>
<dbReference type="InterPro" id="IPR006047">
    <property type="entry name" value="GH13_cat_dom"/>
</dbReference>
<dbReference type="InterPro" id="IPR006046">
    <property type="entry name" value="Alpha_amylase"/>
</dbReference>
<name>A0A177ZJ61_9BACI</name>
<dbReference type="PANTHER" id="PTHR10357:SF179">
    <property type="entry name" value="NEUTRAL AND BASIC AMINO ACID TRANSPORT PROTEIN RBAT"/>
    <property type="match status" value="1"/>
</dbReference>
<sequence>MSGCTEKEKTTFQQEKKEWLNIKPYGIYYEIFVRSFADSNSDGIGDLKGATQKLDYLADLGIEGIWLMPVQPSPSYHGYDVTDYIDIHPDYGSLADMKQFVAQAHKRDINVIIDLVINHTSNQHPWFQKALTGDAKYRDYYVWADENTNLLEKGEWGQQVWHGAEEKYEGIFWDGMPDLNFDSPAVRKEIKEIATFWLEEIGVNGFRLDAAKHIYSPSDSDQAEEKNHEWWREFRQELEQINPEVVLVGEVWDNATVVAPYLDGGLTSAFNFDLAEKILESVQAEKDVGIVSSLVRTREFFREISAGEYIDSTFITNHDMPRVMTEVKGNQDQAKMAASLLLTLPGNPFIYYGEETGLEGSKPDEEIREPFIWSNEQDVPEQTSWRALKHNKDFEKKAVEAQIEDPNSMYNHYRNMIQARRTEPALISGEIERAFTKQAGLVVFKRSTEKDSVLVLHNLTKENQSFSLHEKENGFSSLFYQSDDQVEIKKGRKTVKIMLPPYSTIILDEN</sequence>
<keyword evidence="3 5" id="KW-0326">Glycosidase</keyword>
<dbReference type="Proteomes" id="UP000077881">
    <property type="component" value="Unassembled WGS sequence"/>
</dbReference>
<keyword evidence="8" id="KW-1185">Reference proteome</keyword>
<dbReference type="Pfam" id="PF23915">
    <property type="entry name" value="SusG_C"/>
    <property type="match status" value="1"/>
</dbReference>
<dbReference type="PATRIC" id="fig|217031.6.peg.3833"/>
<dbReference type="InterPro" id="IPR045857">
    <property type="entry name" value="O16G_dom_2"/>
</dbReference>
<dbReference type="InterPro" id="IPR017853">
    <property type="entry name" value="GH"/>
</dbReference>
<proteinExistence type="inferred from homology"/>
<gene>
    <name evidence="7" type="ORF">ABB05_17660</name>
</gene>
<dbReference type="PANTHER" id="PTHR10357">
    <property type="entry name" value="ALPHA-AMYLASE FAMILY MEMBER"/>
    <property type="match status" value="1"/>
</dbReference>
<comment type="similarity">
    <text evidence="1 4">Belongs to the glycosyl hydrolase 13 family.</text>
</comment>
<reference evidence="7 8" key="1">
    <citation type="submission" date="2015-05" db="EMBL/GenBank/DDBJ databases">
        <title>Comparison of genome.</title>
        <authorList>
            <person name="Zheng Z."/>
            <person name="Sun M."/>
        </authorList>
    </citation>
    <scope>NUCLEOTIDE SEQUENCE [LARGE SCALE GENOMIC DNA]</scope>
    <source>
        <strain evidence="7 8">G25-74</strain>
    </source>
</reference>
<protein>
    <recommendedName>
        <fullName evidence="5">Alpha-amylase</fullName>
        <ecNumber evidence="5">3.2.1.1</ecNumber>
    </recommendedName>
</protein>
<evidence type="ECO:0000256" key="2">
    <source>
        <dbReference type="ARBA" id="ARBA00022801"/>
    </source>
</evidence>
<evidence type="ECO:0000313" key="7">
    <source>
        <dbReference type="EMBL" id="OAK68011.1"/>
    </source>
</evidence>
<dbReference type="STRING" id="217031.ABB05_17660"/>
<dbReference type="GO" id="GO:0043169">
    <property type="term" value="F:cation binding"/>
    <property type="evidence" value="ECO:0007669"/>
    <property type="project" value="InterPro"/>
</dbReference>
<organism evidence="7 8">
    <name type="scientific">Lederbergia galactosidilytica</name>
    <dbReference type="NCBI Taxonomy" id="217031"/>
    <lineage>
        <taxon>Bacteria</taxon>
        <taxon>Bacillati</taxon>
        <taxon>Bacillota</taxon>
        <taxon>Bacilli</taxon>
        <taxon>Bacillales</taxon>
        <taxon>Bacillaceae</taxon>
        <taxon>Lederbergia</taxon>
    </lineage>
</organism>
<dbReference type="Pfam" id="PF00128">
    <property type="entry name" value="Alpha-amylase"/>
    <property type="match status" value="1"/>
</dbReference>
<dbReference type="SMART" id="SM00642">
    <property type="entry name" value="Aamy"/>
    <property type="match status" value="1"/>
</dbReference>
<accession>A0A177ZJ61</accession>
<dbReference type="SUPFAM" id="SSF51445">
    <property type="entry name" value="(Trans)glycosidases"/>
    <property type="match status" value="1"/>
</dbReference>
<dbReference type="Gene3D" id="3.20.20.80">
    <property type="entry name" value="Glycosidases"/>
    <property type="match status" value="1"/>
</dbReference>
<dbReference type="GO" id="GO:0004556">
    <property type="term" value="F:alpha-amylase activity"/>
    <property type="evidence" value="ECO:0007669"/>
    <property type="project" value="UniProtKB-UniRule"/>
</dbReference>
<evidence type="ECO:0000256" key="4">
    <source>
        <dbReference type="RuleBase" id="RU003615"/>
    </source>
</evidence>
<dbReference type="AlphaFoldDB" id="A0A177ZJ61"/>
<dbReference type="EC" id="3.2.1.1" evidence="5"/>
<evidence type="ECO:0000259" key="6">
    <source>
        <dbReference type="SMART" id="SM00642"/>
    </source>
</evidence>
<evidence type="ECO:0000256" key="1">
    <source>
        <dbReference type="ARBA" id="ARBA00008061"/>
    </source>
</evidence>
<dbReference type="Gene3D" id="2.60.40.1180">
    <property type="entry name" value="Golgi alpha-mannosidase II"/>
    <property type="match status" value="1"/>
</dbReference>
<dbReference type="Gene3D" id="3.90.400.10">
    <property type="entry name" value="Oligo-1,6-glucosidase, Domain 2"/>
    <property type="match status" value="1"/>
</dbReference>
<keyword evidence="2 5" id="KW-0378">Hydrolase</keyword>
<dbReference type="InterPro" id="IPR013780">
    <property type="entry name" value="Glyco_hydro_b"/>
</dbReference>
<keyword evidence="5" id="KW-0119">Carbohydrate metabolism</keyword>
<dbReference type="SUPFAM" id="SSF51011">
    <property type="entry name" value="Glycosyl hydrolase domain"/>
    <property type="match status" value="1"/>
</dbReference>
<dbReference type="PRINTS" id="PR00110">
    <property type="entry name" value="ALPHAAMYLASE"/>
</dbReference>
<dbReference type="GO" id="GO:0009313">
    <property type="term" value="P:oligosaccharide catabolic process"/>
    <property type="evidence" value="ECO:0007669"/>
    <property type="project" value="TreeGrafter"/>
</dbReference>
<dbReference type="EMBL" id="LDJR01000058">
    <property type="protein sequence ID" value="OAK68011.1"/>
    <property type="molecule type" value="Genomic_DNA"/>
</dbReference>
<dbReference type="InterPro" id="IPR056300">
    <property type="entry name" value="SusG-like_C"/>
</dbReference>
<comment type="caution">
    <text evidence="7">The sequence shown here is derived from an EMBL/GenBank/DDBJ whole genome shotgun (WGS) entry which is preliminary data.</text>
</comment>
<evidence type="ECO:0000256" key="3">
    <source>
        <dbReference type="ARBA" id="ARBA00023295"/>
    </source>
</evidence>
<evidence type="ECO:0000313" key="8">
    <source>
        <dbReference type="Proteomes" id="UP000077881"/>
    </source>
</evidence>
<comment type="catalytic activity">
    <reaction evidence="5">
        <text>Endohydrolysis of (1-&gt;4)-alpha-D-glucosidic linkages in polysaccharides containing three or more (1-&gt;4)-alpha-linked D-glucose units.</text>
        <dbReference type="EC" id="3.2.1.1"/>
    </reaction>
</comment>